<keyword evidence="15" id="KW-1185">Reference proteome</keyword>
<evidence type="ECO:0000256" key="7">
    <source>
        <dbReference type="ARBA" id="ARBA00066729"/>
    </source>
</evidence>
<dbReference type="GeneID" id="108744677"/>
<comment type="similarity">
    <text evidence="1">Belongs to the Ntn-hydrolase family.</text>
</comment>
<feature type="binding site" evidence="12">
    <location>
        <begin position="223"/>
        <end position="226"/>
    </location>
    <ligand>
        <name>substrate</name>
    </ligand>
</feature>
<dbReference type="Proteomes" id="UP000192223">
    <property type="component" value="Unplaced"/>
</dbReference>
<dbReference type="AlphaFoldDB" id="A0A1W4XUG5"/>
<sequence length="333" mass="36035">MNLLILIFLSNFIFIKSEPIVINTWKFTEATREAWKTLQETHNSIDALVAGCSKCEQLQCDHTVGFGGSPDENGETTLDALIFDGLTMNVGAVANLRRIKNAIAVAEHVLKYTGHSILAGELATQFAVQMGFKEETLTTSYSKQLHTSWAKSNCQPNFWKNVDPDPKTSCGPYTPANENSICYNPSLFDSENHDTIGMVVIDKNNHIVAGTSTNGANHKIPGRVGDSPIPGAGAYAENNVGGASGTGDGDVMMRFLPSFLTVEEMRRGSTPTEAALTAIKRVAAHYPNFFGAVIAVNVNGEYGAACNGMDEFHFSVFKTNQSDVKVQSVLCNK</sequence>
<dbReference type="InParanoid" id="A0A1W4XUG5"/>
<evidence type="ECO:0000256" key="8">
    <source>
        <dbReference type="ARBA" id="ARBA00078726"/>
    </source>
</evidence>
<evidence type="ECO:0000256" key="1">
    <source>
        <dbReference type="ARBA" id="ARBA00010872"/>
    </source>
</evidence>
<dbReference type="InterPro" id="IPR029055">
    <property type="entry name" value="Ntn_hydrolases_N"/>
</dbReference>
<protein>
    <recommendedName>
        <fullName evidence="7">N(4)-(beta-N-acetylglucosaminyl)-L-asparaginase</fullName>
        <ecNumber evidence="7">3.5.1.26</ecNumber>
    </recommendedName>
    <alternativeName>
        <fullName evidence="9">Aspartylglucosaminidase</fullName>
    </alternativeName>
    <alternativeName>
        <fullName evidence="8">Glycosylasparaginase</fullName>
    </alternativeName>
    <alternativeName>
        <fullName evidence="10">N4-(N-acetyl-beta-glucosaminyl)-L-asparagine amidase</fullName>
    </alternativeName>
</protein>
<dbReference type="GO" id="GO:0003948">
    <property type="term" value="F:N4-(beta-N-acetylglucosaminyl)-L-asparaginase activity"/>
    <property type="evidence" value="ECO:0007669"/>
    <property type="project" value="UniProtKB-EC"/>
</dbReference>
<evidence type="ECO:0000313" key="16">
    <source>
        <dbReference type="RefSeq" id="XP_018336065.1"/>
    </source>
</evidence>
<evidence type="ECO:0000256" key="13">
    <source>
        <dbReference type="PIRSR" id="PIRSR600246-3"/>
    </source>
</evidence>
<feature type="site" description="Cleavage; by autolysis" evidence="13">
    <location>
        <begin position="194"/>
        <end position="195"/>
    </location>
</feature>
<dbReference type="RefSeq" id="XP_018336065.1">
    <property type="nucleotide sequence ID" value="XM_018480563.2"/>
</dbReference>
<comment type="function">
    <text evidence="6">Cleaves the GlcNAc-Asn bond which joins oligosaccharides to the peptide of asparagine-linked glycoproteins.</text>
</comment>
<dbReference type="Pfam" id="PF01112">
    <property type="entry name" value="Asparaginase_2"/>
    <property type="match status" value="1"/>
</dbReference>
<gene>
    <name evidence="16" type="primary">LOC108744677</name>
</gene>
<feature type="signal peptide" evidence="14">
    <location>
        <begin position="1"/>
        <end position="17"/>
    </location>
</feature>
<evidence type="ECO:0000313" key="15">
    <source>
        <dbReference type="Proteomes" id="UP000192223"/>
    </source>
</evidence>
<dbReference type="GO" id="GO:0008233">
    <property type="term" value="F:peptidase activity"/>
    <property type="evidence" value="ECO:0007669"/>
    <property type="project" value="UniProtKB-KW"/>
</dbReference>
<organism evidence="15 16">
    <name type="scientific">Agrilus planipennis</name>
    <name type="common">Emerald ash borer</name>
    <name type="synonym">Agrilus marcopoli</name>
    <dbReference type="NCBI Taxonomy" id="224129"/>
    <lineage>
        <taxon>Eukaryota</taxon>
        <taxon>Metazoa</taxon>
        <taxon>Ecdysozoa</taxon>
        <taxon>Arthropoda</taxon>
        <taxon>Hexapoda</taxon>
        <taxon>Insecta</taxon>
        <taxon>Pterygota</taxon>
        <taxon>Neoptera</taxon>
        <taxon>Endopterygota</taxon>
        <taxon>Coleoptera</taxon>
        <taxon>Polyphaga</taxon>
        <taxon>Elateriformia</taxon>
        <taxon>Buprestoidea</taxon>
        <taxon>Buprestidae</taxon>
        <taxon>Agrilinae</taxon>
        <taxon>Agrilus</taxon>
    </lineage>
</organism>
<evidence type="ECO:0000256" key="14">
    <source>
        <dbReference type="SAM" id="SignalP"/>
    </source>
</evidence>
<feature type="binding site" evidence="12">
    <location>
        <begin position="246"/>
        <end position="249"/>
    </location>
    <ligand>
        <name>substrate</name>
    </ligand>
</feature>
<reference evidence="16" key="1">
    <citation type="submission" date="2025-08" db="UniProtKB">
        <authorList>
            <consortium name="RefSeq"/>
        </authorList>
    </citation>
    <scope>IDENTIFICATION</scope>
    <source>
        <tissue evidence="16">Entire body</tissue>
    </source>
</reference>
<evidence type="ECO:0000256" key="2">
    <source>
        <dbReference type="ARBA" id="ARBA00022670"/>
    </source>
</evidence>
<feature type="chain" id="PRO_5010705266" description="N(4)-(beta-N-acetylglucosaminyl)-L-asparaginase" evidence="14">
    <location>
        <begin position="18"/>
        <end position="333"/>
    </location>
</feature>
<dbReference type="OrthoDB" id="188713at2759"/>
<evidence type="ECO:0000256" key="6">
    <source>
        <dbReference type="ARBA" id="ARBA00053295"/>
    </source>
</evidence>
<proteinExistence type="inferred from homology"/>
<dbReference type="STRING" id="224129.A0A1W4XUG5"/>
<dbReference type="PANTHER" id="PTHR10188">
    <property type="entry name" value="L-ASPARAGINASE"/>
    <property type="match status" value="1"/>
</dbReference>
<dbReference type="FunCoup" id="A0A1W4XUG5">
    <property type="interactions" value="257"/>
</dbReference>
<evidence type="ECO:0000256" key="10">
    <source>
        <dbReference type="ARBA" id="ARBA00080645"/>
    </source>
</evidence>
<dbReference type="InterPro" id="IPR000246">
    <property type="entry name" value="Peptidase_T2"/>
</dbReference>
<evidence type="ECO:0000256" key="5">
    <source>
        <dbReference type="ARBA" id="ARBA00050421"/>
    </source>
</evidence>
<dbReference type="GO" id="GO:0006508">
    <property type="term" value="P:proteolysis"/>
    <property type="evidence" value="ECO:0007669"/>
    <property type="project" value="UniProtKB-KW"/>
</dbReference>
<feature type="active site" description="Nucleophile" evidence="11">
    <location>
        <position position="195"/>
    </location>
</feature>
<evidence type="ECO:0000256" key="4">
    <source>
        <dbReference type="ARBA" id="ARBA00022813"/>
    </source>
</evidence>
<keyword evidence="4" id="KW-0068">Autocatalytic cleavage</keyword>
<evidence type="ECO:0000256" key="12">
    <source>
        <dbReference type="PIRSR" id="PIRSR600246-2"/>
    </source>
</evidence>
<keyword evidence="14" id="KW-0732">Signal</keyword>
<evidence type="ECO:0000256" key="9">
    <source>
        <dbReference type="ARBA" id="ARBA00079301"/>
    </source>
</evidence>
<evidence type="ECO:0000256" key="11">
    <source>
        <dbReference type="PIRSR" id="PIRSR600246-1"/>
    </source>
</evidence>
<dbReference type="Gene3D" id="3.60.20.30">
    <property type="entry name" value="(Glycosyl)asparaginase"/>
    <property type="match status" value="1"/>
</dbReference>
<accession>A0A1W4XUG5</accession>
<dbReference type="KEGG" id="apln:108744677"/>
<dbReference type="GO" id="GO:0005764">
    <property type="term" value="C:lysosome"/>
    <property type="evidence" value="ECO:0007669"/>
    <property type="project" value="TreeGrafter"/>
</dbReference>
<name>A0A1W4XUG5_AGRPL</name>
<dbReference type="SUPFAM" id="SSF56235">
    <property type="entry name" value="N-terminal nucleophile aminohydrolases (Ntn hydrolases)"/>
    <property type="match status" value="1"/>
</dbReference>
<keyword evidence="3" id="KW-0378">Hydrolase</keyword>
<keyword evidence="2" id="KW-0645">Protease</keyword>
<dbReference type="EC" id="3.5.1.26" evidence="7"/>
<evidence type="ECO:0000256" key="3">
    <source>
        <dbReference type="ARBA" id="ARBA00022801"/>
    </source>
</evidence>
<dbReference type="CDD" id="cd04513">
    <property type="entry name" value="Glycosylasparaginase"/>
    <property type="match status" value="1"/>
</dbReference>
<dbReference type="PANTHER" id="PTHR10188:SF6">
    <property type="entry name" value="N(4)-(BETA-N-ACETYLGLUCOSAMINYL)-L-ASPARAGINASE"/>
    <property type="match status" value="1"/>
</dbReference>
<dbReference type="FunFam" id="3.60.20.30:FF:000003">
    <property type="entry name" value="N(4)-(Beta-N-acetylglucosaminyl)-L-asparaginase isoform X1"/>
    <property type="match status" value="1"/>
</dbReference>
<comment type="catalytic activity">
    <reaction evidence="5">
        <text>N(4)-(beta-N-acetyl-D-glucosaminyl)-L-asparagine + H2O = N-acetyl-beta-D-glucosaminylamine + L-aspartate + H(+)</text>
        <dbReference type="Rhea" id="RHEA:11544"/>
        <dbReference type="ChEBI" id="CHEBI:15377"/>
        <dbReference type="ChEBI" id="CHEBI:15378"/>
        <dbReference type="ChEBI" id="CHEBI:15947"/>
        <dbReference type="ChEBI" id="CHEBI:29991"/>
        <dbReference type="ChEBI" id="CHEBI:58080"/>
        <dbReference type="EC" id="3.5.1.26"/>
    </reaction>
</comment>